<dbReference type="GO" id="GO:0008270">
    <property type="term" value="F:zinc ion binding"/>
    <property type="evidence" value="ECO:0007669"/>
    <property type="project" value="UniProtKB-KW"/>
</dbReference>
<feature type="domain" description="Nuclear receptor" evidence="11">
    <location>
        <begin position="68"/>
        <end position="143"/>
    </location>
</feature>
<reference evidence="14" key="2">
    <citation type="submission" date="2020-10" db="UniProtKB">
        <authorList>
            <consortium name="WormBaseParasite"/>
        </authorList>
    </citation>
    <scope>IDENTIFICATION</scope>
</reference>
<evidence type="ECO:0000256" key="7">
    <source>
        <dbReference type="ARBA" id="ARBA00023125"/>
    </source>
</evidence>
<keyword evidence="3" id="KW-0479">Metal-binding</keyword>
<dbReference type="Gene3D" id="1.10.565.10">
    <property type="entry name" value="Retinoid X Receptor"/>
    <property type="match status" value="1"/>
</dbReference>
<sequence>MSSSDEYIDIELDDDVKVQTKKEPGLFALGINHDSVESLVNKPLEVVAADIYRRQTSSPEIPRDPRDSTLCMVCDGPANGIHFKALSCAACNAFFRRSVAENRRYICRESGHCKISHKDRCLCRACRLKKCLKVGMDPAAVQPQRDAIGSKRKKIRTPIPRPSIEVRAQPSPDQDKDVEIDILTCDPVISNTQSILSNVSNVSNISNSVASNTYQCSDTDPASSQAFTEEPTIVMGCTYGNLIEEGLLAYHQLCERRRLLACPRTLKDLFGGTIPTFTKCEAIFARTYKSEADSAFIVEFLKSLQPFSMLSVEDQVLLCRSFCLPMNVIEKYYTTYKQGGHLTERIYHQNYQYIDINEVANAPVNESDGAGSSADMMINPKAVFKMNLPYLRQALRDIVVPMAELEMTDVEAIGMMLIMLFNPHIPEMSEATRKSVKATRDRVFEDWHSIYVHNDIPNGPEKVGNVILLTSTINEFAKLLPQCFHFIRVFGMVDYDELFNDVF</sequence>
<evidence type="ECO:0000256" key="1">
    <source>
        <dbReference type="ARBA" id="ARBA00004123"/>
    </source>
</evidence>
<evidence type="ECO:0000256" key="6">
    <source>
        <dbReference type="ARBA" id="ARBA00023015"/>
    </source>
</evidence>
<dbReference type="SUPFAM" id="SSF57716">
    <property type="entry name" value="Glucocorticoid receptor-like (DNA-binding domain)"/>
    <property type="match status" value="1"/>
</dbReference>
<proteinExistence type="inferred from homology"/>
<dbReference type="SUPFAM" id="SSF48508">
    <property type="entry name" value="Nuclear receptor ligand-binding domain"/>
    <property type="match status" value="1"/>
</dbReference>
<dbReference type="SMART" id="SM00430">
    <property type="entry name" value="HOLI"/>
    <property type="match status" value="1"/>
</dbReference>
<evidence type="ECO:0000256" key="3">
    <source>
        <dbReference type="ARBA" id="ARBA00022723"/>
    </source>
</evidence>
<comment type="similarity">
    <text evidence="2">Belongs to the nuclear hormone receptor family.</text>
</comment>
<dbReference type="PRINTS" id="PR00398">
    <property type="entry name" value="STRDHORMONER"/>
</dbReference>
<dbReference type="InterPro" id="IPR000536">
    <property type="entry name" value="Nucl_hrmn_rcpt_lig-bd"/>
</dbReference>
<keyword evidence="9" id="KW-0675">Receptor</keyword>
<accession>A0A7E4V8U0</accession>
<evidence type="ECO:0000256" key="10">
    <source>
        <dbReference type="ARBA" id="ARBA00023242"/>
    </source>
</evidence>
<dbReference type="GO" id="GO:0003700">
    <property type="term" value="F:DNA-binding transcription factor activity"/>
    <property type="evidence" value="ECO:0007669"/>
    <property type="project" value="InterPro"/>
</dbReference>
<evidence type="ECO:0000313" key="13">
    <source>
        <dbReference type="Proteomes" id="UP000492821"/>
    </source>
</evidence>
<keyword evidence="7" id="KW-0238">DNA-binding</keyword>
<keyword evidence="10" id="KW-0539">Nucleus</keyword>
<keyword evidence="5" id="KW-0862">Zinc</keyword>
<dbReference type="FunFam" id="3.30.50.10:FF:000030">
    <property type="entry name" value="Nuclear Hormone Receptor family"/>
    <property type="match status" value="1"/>
</dbReference>
<organism evidence="13 14">
    <name type="scientific">Panagrellus redivivus</name>
    <name type="common">Microworm</name>
    <dbReference type="NCBI Taxonomy" id="6233"/>
    <lineage>
        <taxon>Eukaryota</taxon>
        <taxon>Metazoa</taxon>
        <taxon>Ecdysozoa</taxon>
        <taxon>Nematoda</taxon>
        <taxon>Chromadorea</taxon>
        <taxon>Rhabditida</taxon>
        <taxon>Tylenchina</taxon>
        <taxon>Panagrolaimomorpha</taxon>
        <taxon>Panagrolaimoidea</taxon>
        <taxon>Panagrolaimidae</taxon>
        <taxon>Panagrellus</taxon>
    </lineage>
</organism>
<dbReference type="Proteomes" id="UP000492821">
    <property type="component" value="Unassembled WGS sequence"/>
</dbReference>
<dbReference type="InterPro" id="IPR013088">
    <property type="entry name" value="Znf_NHR/GATA"/>
</dbReference>
<feature type="domain" description="NR LBD" evidence="12">
    <location>
        <begin position="238"/>
        <end position="503"/>
    </location>
</feature>
<evidence type="ECO:0000313" key="14">
    <source>
        <dbReference type="WBParaSite" id="Pan_g18015.t1"/>
    </source>
</evidence>
<protein>
    <submittedName>
        <fullName evidence="14">Nuclear receptor domain-containing protein</fullName>
    </submittedName>
</protein>
<evidence type="ECO:0000256" key="4">
    <source>
        <dbReference type="ARBA" id="ARBA00022771"/>
    </source>
</evidence>
<dbReference type="Pfam" id="PF00104">
    <property type="entry name" value="Hormone_recep"/>
    <property type="match status" value="1"/>
</dbReference>
<name>A0A7E4V8U0_PANRE</name>
<dbReference type="PRINTS" id="PR00047">
    <property type="entry name" value="STROIDFINGER"/>
</dbReference>
<dbReference type="InterPro" id="IPR001723">
    <property type="entry name" value="Nuclear_hrmn_rcpt"/>
</dbReference>
<dbReference type="Pfam" id="PF00105">
    <property type="entry name" value="zf-C4"/>
    <property type="match status" value="1"/>
</dbReference>
<evidence type="ECO:0000256" key="9">
    <source>
        <dbReference type="ARBA" id="ARBA00023170"/>
    </source>
</evidence>
<evidence type="ECO:0000259" key="12">
    <source>
        <dbReference type="PROSITE" id="PS51843"/>
    </source>
</evidence>
<dbReference type="PROSITE" id="PS51843">
    <property type="entry name" value="NR_LBD"/>
    <property type="match status" value="1"/>
</dbReference>
<dbReference type="WBParaSite" id="Pan_g18015.t1">
    <property type="protein sequence ID" value="Pan_g18015.t1"/>
    <property type="gene ID" value="Pan_g18015"/>
</dbReference>
<dbReference type="PANTHER" id="PTHR24083">
    <property type="entry name" value="NUCLEAR HORMONE RECEPTOR"/>
    <property type="match status" value="1"/>
</dbReference>
<keyword evidence="6" id="KW-0805">Transcription regulation</keyword>
<dbReference type="InterPro" id="IPR049636">
    <property type="entry name" value="HNF4-like_DBD"/>
</dbReference>
<evidence type="ECO:0000256" key="5">
    <source>
        <dbReference type="ARBA" id="ARBA00022833"/>
    </source>
</evidence>
<reference evidence="13" key="1">
    <citation type="journal article" date="2013" name="Genetics">
        <title>The draft genome and transcriptome of Panagrellus redivivus are shaped by the harsh demands of a free-living lifestyle.</title>
        <authorList>
            <person name="Srinivasan J."/>
            <person name="Dillman A.R."/>
            <person name="Macchietto M.G."/>
            <person name="Heikkinen L."/>
            <person name="Lakso M."/>
            <person name="Fracchia K.M."/>
            <person name="Antoshechkin I."/>
            <person name="Mortazavi A."/>
            <person name="Wong G."/>
            <person name="Sternberg P.W."/>
        </authorList>
    </citation>
    <scope>NUCLEOTIDE SEQUENCE [LARGE SCALE GENOMIC DNA]</scope>
    <source>
        <strain evidence="13">MT8872</strain>
    </source>
</reference>
<evidence type="ECO:0000256" key="2">
    <source>
        <dbReference type="ARBA" id="ARBA00005993"/>
    </source>
</evidence>
<dbReference type="InterPro" id="IPR001628">
    <property type="entry name" value="Znf_hrmn_rcpt"/>
</dbReference>
<evidence type="ECO:0000259" key="11">
    <source>
        <dbReference type="PROSITE" id="PS51030"/>
    </source>
</evidence>
<dbReference type="PROSITE" id="PS51030">
    <property type="entry name" value="NUCLEAR_REC_DBD_2"/>
    <property type="match status" value="1"/>
</dbReference>
<dbReference type="SMART" id="SM00399">
    <property type="entry name" value="ZnF_C4"/>
    <property type="match status" value="1"/>
</dbReference>
<dbReference type="GO" id="GO:0000978">
    <property type="term" value="F:RNA polymerase II cis-regulatory region sequence-specific DNA binding"/>
    <property type="evidence" value="ECO:0007669"/>
    <property type="project" value="InterPro"/>
</dbReference>
<dbReference type="Gene3D" id="3.30.50.10">
    <property type="entry name" value="Erythroid Transcription Factor GATA-1, subunit A"/>
    <property type="match status" value="1"/>
</dbReference>
<dbReference type="InterPro" id="IPR050274">
    <property type="entry name" value="Nuclear_hormone_rcpt_NR2"/>
</dbReference>
<dbReference type="InterPro" id="IPR035500">
    <property type="entry name" value="NHR-like_dom_sf"/>
</dbReference>
<dbReference type="AlphaFoldDB" id="A0A7E4V8U0"/>
<keyword evidence="4" id="KW-0863">Zinc-finger</keyword>
<evidence type="ECO:0000256" key="8">
    <source>
        <dbReference type="ARBA" id="ARBA00023163"/>
    </source>
</evidence>
<dbReference type="GO" id="GO:0005634">
    <property type="term" value="C:nucleus"/>
    <property type="evidence" value="ECO:0007669"/>
    <property type="project" value="UniProtKB-SubCell"/>
</dbReference>
<dbReference type="CDD" id="cd06960">
    <property type="entry name" value="NR_DBD_HNF4A"/>
    <property type="match status" value="1"/>
</dbReference>
<keyword evidence="13" id="KW-1185">Reference proteome</keyword>
<comment type="subcellular location">
    <subcellularLocation>
        <location evidence="1">Nucleus</location>
    </subcellularLocation>
</comment>
<keyword evidence="8" id="KW-0804">Transcription</keyword>